<evidence type="ECO:0000313" key="2">
    <source>
        <dbReference type="Proteomes" id="UP000255515"/>
    </source>
</evidence>
<dbReference type="Proteomes" id="UP000255515">
    <property type="component" value="Unassembled WGS sequence"/>
</dbReference>
<dbReference type="EMBL" id="UFTJ01000001">
    <property type="protein sequence ID" value="SSZ46949.1"/>
    <property type="molecule type" value="Genomic_DNA"/>
</dbReference>
<proteinExistence type="predicted"/>
<organism evidence="1 2">
    <name type="scientific">Bergeyella zoohelcum</name>
    <dbReference type="NCBI Taxonomy" id="1015"/>
    <lineage>
        <taxon>Bacteria</taxon>
        <taxon>Pseudomonadati</taxon>
        <taxon>Bacteroidota</taxon>
        <taxon>Flavobacteriia</taxon>
        <taxon>Flavobacteriales</taxon>
        <taxon>Weeksellaceae</taxon>
        <taxon>Bergeyella</taxon>
    </lineage>
</organism>
<protein>
    <submittedName>
        <fullName evidence="1">Uncharacterized protein</fullName>
    </submittedName>
</protein>
<sequence length="84" mass="10131">MKWLQKRFYYVAMPKLRIEDEATWRAKKYQSISMKYQSLGMTKEEFYIFANEAVGLKKHFSSMTELSKTSLEKLYRKTMAKTKK</sequence>
<gene>
    <name evidence="1" type="ORF">NCTC11661_00611</name>
</gene>
<dbReference type="AlphaFoldDB" id="A0A376BZN7"/>
<accession>A0A376BZN7</accession>
<evidence type="ECO:0000313" key="1">
    <source>
        <dbReference type="EMBL" id="SSZ46949.1"/>
    </source>
</evidence>
<name>A0A376BZN7_9FLAO</name>
<dbReference type="RefSeq" id="WP_002686635.1">
    <property type="nucleotide sequence ID" value="NZ_UFTJ01000001.1"/>
</dbReference>
<reference evidence="1 2" key="1">
    <citation type="submission" date="2018-06" db="EMBL/GenBank/DDBJ databases">
        <authorList>
            <consortium name="Pathogen Informatics"/>
            <person name="Doyle S."/>
        </authorList>
    </citation>
    <scope>NUCLEOTIDE SEQUENCE [LARGE SCALE GENOMIC DNA]</scope>
    <source>
        <strain evidence="1 2">NCTC11661</strain>
    </source>
</reference>